<evidence type="ECO:0000313" key="8">
    <source>
        <dbReference type="EMBL" id="KAL1496695.1"/>
    </source>
</evidence>
<dbReference type="InterPro" id="IPR019787">
    <property type="entry name" value="Znf_PHD-finger"/>
</dbReference>
<feature type="region of interest" description="Disordered" evidence="5">
    <location>
        <begin position="1"/>
        <end position="36"/>
    </location>
</feature>
<comment type="caution">
    <text evidence="8">The sequence shown here is derived from an EMBL/GenBank/DDBJ whole genome shotgun (WGS) entry which is preliminary data.</text>
</comment>
<dbReference type="Proteomes" id="UP001515480">
    <property type="component" value="Unassembled WGS sequence"/>
</dbReference>
<proteinExistence type="predicted"/>
<evidence type="ECO:0000256" key="2">
    <source>
        <dbReference type="ARBA" id="ARBA00022771"/>
    </source>
</evidence>
<evidence type="ECO:0000259" key="6">
    <source>
        <dbReference type="PROSITE" id="PS50016"/>
    </source>
</evidence>
<organism evidence="8 9">
    <name type="scientific">Prymnesium parvum</name>
    <name type="common">Toxic golden alga</name>
    <dbReference type="NCBI Taxonomy" id="97485"/>
    <lineage>
        <taxon>Eukaryota</taxon>
        <taxon>Haptista</taxon>
        <taxon>Haptophyta</taxon>
        <taxon>Prymnesiophyceae</taxon>
        <taxon>Prymnesiales</taxon>
        <taxon>Prymnesiaceae</taxon>
        <taxon>Prymnesium</taxon>
    </lineage>
</organism>
<evidence type="ECO:0000256" key="3">
    <source>
        <dbReference type="ARBA" id="ARBA00022833"/>
    </source>
</evidence>
<dbReference type="PROSITE" id="PS50016">
    <property type="entry name" value="ZF_PHD_2"/>
    <property type="match status" value="1"/>
</dbReference>
<name>A0AB34IES3_PRYPA</name>
<evidence type="ECO:0000256" key="4">
    <source>
        <dbReference type="PROSITE-ProRule" id="PRU00175"/>
    </source>
</evidence>
<feature type="domain" description="PHD-type" evidence="6">
    <location>
        <begin position="803"/>
        <end position="854"/>
    </location>
</feature>
<dbReference type="InterPro" id="IPR001841">
    <property type="entry name" value="Znf_RING"/>
</dbReference>
<dbReference type="InterPro" id="IPR013083">
    <property type="entry name" value="Znf_RING/FYVE/PHD"/>
</dbReference>
<keyword evidence="3" id="KW-0862">Zinc</keyword>
<reference evidence="8 9" key="1">
    <citation type="journal article" date="2024" name="Science">
        <title>Giant polyketide synthase enzymes in the biosynthesis of giant marine polyether toxins.</title>
        <authorList>
            <person name="Fallon T.R."/>
            <person name="Shende V.V."/>
            <person name="Wierzbicki I.H."/>
            <person name="Pendleton A.L."/>
            <person name="Watervoot N.F."/>
            <person name="Auber R.P."/>
            <person name="Gonzalez D.J."/>
            <person name="Wisecaver J.H."/>
            <person name="Moore B.S."/>
        </authorList>
    </citation>
    <scope>NUCLEOTIDE SEQUENCE [LARGE SCALE GENOMIC DNA]</scope>
    <source>
        <strain evidence="8 9">12B1</strain>
    </source>
</reference>
<evidence type="ECO:0000256" key="5">
    <source>
        <dbReference type="SAM" id="MobiDB-lite"/>
    </source>
</evidence>
<protein>
    <recommendedName>
        <fullName evidence="10">PHD-type domain-containing protein</fullName>
    </recommendedName>
</protein>
<evidence type="ECO:0000256" key="1">
    <source>
        <dbReference type="ARBA" id="ARBA00022723"/>
    </source>
</evidence>
<evidence type="ECO:0000259" key="7">
    <source>
        <dbReference type="PROSITE" id="PS50089"/>
    </source>
</evidence>
<feature type="domain" description="RING-type" evidence="7">
    <location>
        <begin position="806"/>
        <end position="852"/>
    </location>
</feature>
<feature type="compositionally biased region" description="Acidic residues" evidence="5">
    <location>
        <begin position="1"/>
        <end position="10"/>
    </location>
</feature>
<dbReference type="SUPFAM" id="SSF57903">
    <property type="entry name" value="FYVE/PHD zinc finger"/>
    <property type="match status" value="1"/>
</dbReference>
<dbReference type="Gene3D" id="3.30.40.10">
    <property type="entry name" value="Zinc/RING finger domain, C3HC4 (zinc finger)"/>
    <property type="match status" value="1"/>
</dbReference>
<keyword evidence="9" id="KW-1185">Reference proteome</keyword>
<dbReference type="InterPro" id="IPR011011">
    <property type="entry name" value="Znf_FYVE_PHD"/>
</dbReference>
<sequence>MEPSDSDDDVPIAARAARLAPPPAPPPRLPPLEVRRRKNIEERERYMLEHFGEGWRLASAPAARRKRPLPAPAPARLAKRSARLAERAAVQMEDFELRFAAYYARALPAAMYLAACGVLDGWPTPPSRWFLEDDTVLGQPNDCICVLGWVVAPAIRCVALAVYRRLEAPRCFVLELVAAHVDDQGYGYEDAMEAYIAQVAAQAGCPDLWAAPPCLPDSGSWRERYQQGAEPRQLQQLRHARAASHPCVAHQPYSRREVGQECVPDQYMRYQVAITMLKGVQKHLPVQLQEAKQMVETYCLAWERAISQPHHLPSAQGSVGQLEPGELVGLWHSTDLQHMAALLEDSYTELKASTQAATACETAAGAHLPMEAEQKRFFFSLPYEAASSVEVVHMALEFKTIAHASCQEISLASGIGVDEDGREYSAKQYTWFYLAARVGSPAWASLCDERRAVGPPQLKAYWHRPELLLNSNLRPDVVLQRALALSRQLAKANPERDLWQRRQAPPQSKFYMLEAFAGSAPLSRVWTAAPFGHHAQFLDWCKDDNDTGDVRVKPPMFRCVEDENELELQDLIPIDWLDLDLHHIERFICGAPKGEITGEGERQETSATIREGALHWVHLAFECRTFSHLNQGPSGNDRGPSNSFMGTSVLAYKANVRLLHAAAFAQLMLRRNPMMVITLENPLARLQHHPLITHMFERERSKGGLGLIRAQFHFCAFKTECAKPSHLWGPENVINDFVNEVGEPKWACWHRGKHAEQVRGNTSDVRREITAYPKLFAWLLVTSVDREVRRHNFLTSLRADGSWDHCAICLNPNKPVERHSPCCSICPRSFHAECIAQACPSTSEAWLCPNCSVVGNTLQM</sequence>
<keyword evidence="1" id="KW-0479">Metal-binding</keyword>
<accession>A0AB34IES3</accession>
<evidence type="ECO:0000313" key="9">
    <source>
        <dbReference type="Proteomes" id="UP001515480"/>
    </source>
</evidence>
<evidence type="ECO:0008006" key="10">
    <source>
        <dbReference type="Google" id="ProtNLM"/>
    </source>
</evidence>
<dbReference type="AlphaFoldDB" id="A0AB34IES3"/>
<dbReference type="PROSITE" id="PS50089">
    <property type="entry name" value="ZF_RING_2"/>
    <property type="match status" value="1"/>
</dbReference>
<feature type="compositionally biased region" description="Pro residues" evidence="5">
    <location>
        <begin position="20"/>
        <end position="30"/>
    </location>
</feature>
<dbReference type="GO" id="GO:0008270">
    <property type="term" value="F:zinc ion binding"/>
    <property type="evidence" value="ECO:0007669"/>
    <property type="project" value="UniProtKB-KW"/>
</dbReference>
<gene>
    <name evidence="8" type="ORF">AB1Y20_014289</name>
</gene>
<dbReference type="EMBL" id="JBGBPQ010000028">
    <property type="protein sequence ID" value="KAL1496695.1"/>
    <property type="molecule type" value="Genomic_DNA"/>
</dbReference>
<dbReference type="CDD" id="cd15489">
    <property type="entry name" value="PHD_SF"/>
    <property type="match status" value="1"/>
</dbReference>
<keyword evidence="2 4" id="KW-0863">Zinc-finger</keyword>